<evidence type="ECO:0000313" key="5">
    <source>
        <dbReference type="Proteomes" id="UP001500443"/>
    </source>
</evidence>
<accession>A0ABP5JKZ4</accession>
<protein>
    <submittedName>
        <fullName evidence="4">ATP-binding protein</fullName>
    </submittedName>
</protein>
<dbReference type="InterPro" id="IPR036890">
    <property type="entry name" value="HATPase_C_sf"/>
</dbReference>
<comment type="caution">
    <text evidence="4">The sequence shown here is derived from an EMBL/GenBank/DDBJ whole genome shotgun (WGS) entry which is preliminary data.</text>
</comment>
<reference evidence="5" key="1">
    <citation type="journal article" date="2019" name="Int. J. Syst. Evol. Microbiol.">
        <title>The Global Catalogue of Microorganisms (GCM) 10K type strain sequencing project: providing services to taxonomists for standard genome sequencing and annotation.</title>
        <authorList>
            <consortium name="The Broad Institute Genomics Platform"/>
            <consortium name="The Broad Institute Genome Sequencing Center for Infectious Disease"/>
            <person name="Wu L."/>
            <person name="Ma J."/>
        </authorList>
    </citation>
    <scope>NUCLEOTIDE SEQUENCE [LARGE SCALE GENOMIC DNA]</scope>
    <source>
        <strain evidence="5">JCM 15481</strain>
    </source>
</reference>
<keyword evidence="5" id="KW-1185">Reference proteome</keyword>
<organism evidence="4 5">
    <name type="scientific">Streptomyces synnematoformans</name>
    <dbReference type="NCBI Taxonomy" id="415721"/>
    <lineage>
        <taxon>Bacteria</taxon>
        <taxon>Bacillati</taxon>
        <taxon>Actinomycetota</taxon>
        <taxon>Actinomycetes</taxon>
        <taxon>Kitasatosporales</taxon>
        <taxon>Streptomycetaceae</taxon>
        <taxon>Streptomyces</taxon>
    </lineage>
</organism>
<evidence type="ECO:0000313" key="4">
    <source>
        <dbReference type="EMBL" id="GAA2119490.1"/>
    </source>
</evidence>
<dbReference type="Gene3D" id="3.30.565.10">
    <property type="entry name" value="Histidine kinase-like ATPase, C-terminal domain"/>
    <property type="match status" value="1"/>
</dbReference>
<dbReference type="CDD" id="cd16936">
    <property type="entry name" value="HATPase_RsbW-like"/>
    <property type="match status" value="1"/>
</dbReference>
<keyword evidence="4" id="KW-0067">ATP-binding</keyword>
<keyword evidence="1" id="KW-0808">Transferase</keyword>
<dbReference type="InterPro" id="IPR050267">
    <property type="entry name" value="Anti-sigma-factor_SerPK"/>
</dbReference>
<evidence type="ECO:0000259" key="3">
    <source>
        <dbReference type="Pfam" id="PF13581"/>
    </source>
</evidence>
<keyword evidence="1" id="KW-0723">Serine/threonine-protein kinase</keyword>
<dbReference type="InterPro" id="IPR003594">
    <property type="entry name" value="HATPase_dom"/>
</dbReference>
<name>A0ABP5JKZ4_9ACTN</name>
<feature type="region of interest" description="Disordered" evidence="2">
    <location>
        <begin position="1"/>
        <end position="21"/>
    </location>
</feature>
<dbReference type="PANTHER" id="PTHR35526:SF3">
    <property type="entry name" value="ANTI-SIGMA-F FACTOR RSBW"/>
    <property type="match status" value="1"/>
</dbReference>
<dbReference type="Proteomes" id="UP001500443">
    <property type="component" value="Unassembled WGS sequence"/>
</dbReference>
<feature type="domain" description="Histidine kinase/HSP90-like ATPase" evidence="3">
    <location>
        <begin position="32"/>
        <end position="142"/>
    </location>
</feature>
<evidence type="ECO:0000256" key="2">
    <source>
        <dbReference type="SAM" id="MobiDB-lite"/>
    </source>
</evidence>
<sequence length="152" mass="15363">MTAPGATGSAPAVPAGAGAPPLARQRQFARGAASVARARDFAASVLTGTPGAGRAADVRLCASELAANAVRHGPAGRDFLVRVLTRGDAVRLEVHDAGENAPCARTPADTDEHGRGLLVVAALADDWGVSDRSGPGKVVWASFSIRHPAAAR</sequence>
<gene>
    <name evidence="4" type="ORF">GCM10009802_21680</name>
</gene>
<proteinExistence type="predicted"/>
<keyword evidence="1" id="KW-0418">Kinase</keyword>
<keyword evidence="4" id="KW-0547">Nucleotide-binding</keyword>
<evidence type="ECO:0000256" key="1">
    <source>
        <dbReference type="ARBA" id="ARBA00022527"/>
    </source>
</evidence>
<dbReference type="Pfam" id="PF13581">
    <property type="entry name" value="HATPase_c_2"/>
    <property type="match status" value="1"/>
</dbReference>
<dbReference type="RefSeq" id="WP_344289591.1">
    <property type="nucleotide sequence ID" value="NZ_BAAAPF010000047.1"/>
</dbReference>
<dbReference type="PANTHER" id="PTHR35526">
    <property type="entry name" value="ANTI-SIGMA-F FACTOR RSBW-RELATED"/>
    <property type="match status" value="1"/>
</dbReference>
<dbReference type="GO" id="GO:0005524">
    <property type="term" value="F:ATP binding"/>
    <property type="evidence" value="ECO:0007669"/>
    <property type="project" value="UniProtKB-KW"/>
</dbReference>
<dbReference type="SUPFAM" id="SSF55874">
    <property type="entry name" value="ATPase domain of HSP90 chaperone/DNA topoisomerase II/histidine kinase"/>
    <property type="match status" value="1"/>
</dbReference>
<dbReference type="EMBL" id="BAAAPF010000047">
    <property type="protein sequence ID" value="GAA2119490.1"/>
    <property type="molecule type" value="Genomic_DNA"/>
</dbReference>